<dbReference type="InterPro" id="IPR014825">
    <property type="entry name" value="DNA_alkylation"/>
</dbReference>
<dbReference type="SUPFAM" id="SSF48371">
    <property type="entry name" value="ARM repeat"/>
    <property type="match status" value="1"/>
</dbReference>
<evidence type="ECO:0000313" key="2">
    <source>
        <dbReference type="Proteomes" id="UP000572377"/>
    </source>
</evidence>
<keyword evidence="2" id="KW-1185">Reference proteome</keyword>
<evidence type="ECO:0000313" key="1">
    <source>
        <dbReference type="EMBL" id="NNU81098.1"/>
    </source>
</evidence>
<dbReference type="CDD" id="cd06561">
    <property type="entry name" value="AlkD_like"/>
    <property type="match status" value="1"/>
</dbReference>
<dbReference type="InterPro" id="IPR016024">
    <property type="entry name" value="ARM-type_fold"/>
</dbReference>
<organism evidence="1 2">
    <name type="scientific">Halovulum dunhuangense</name>
    <dbReference type="NCBI Taxonomy" id="1505036"/>
    <lineage>
        <taxon>Bacteria</taxon>
        <taxon>Pseudomonadati</taxon>
        <taxon>Pseudomonadota</taxon>
        <taxon>Alphaproteobacteria</taxon>
        <taxon>Rhodobacterales</taxon>
        <taxon>Paracoccaceae</taxon>
        <taxon>Halovulum</taxon>
    </lineage>
</organism>
<name>A0A849L3W1_9RHOB</name>
<dbReference type="EMBL" id="JABFBC010000002">
    <property type="protein sequence ID" value="NNU81098.1"/>
    <property type="molecule type" value="Genomic_DNA"/>
</dbReference>
<dbReference type="AlphaFoldDB" id="A0A849L3W1"/>
<dbReference type="Pfam" id="PF08713">
    <property type="entry name" value="DNA_alkylation"/>
    <property type="match status" value="1"/>
</dbReference>
<dbReference type="PANTHER" id="PTHR34070:SF1">
    <property type="entry name" value="DNA ALKYLATION REPAIR PROTEIN"/>
    <property type="match status" value="1"/>
</dbReference>
<sequence length="229" mass="25456">MRHDSALLPRLAAMADPARAGEMAEYHKTRRPVLGVSNPQIIELVGGWRAERAVCDWVREAQALWTSGIFEARIAAGKLLVKARIPDPEMDQAVWETVAAWAPDFDGWAIADHAAEAGSRRVMADLSRLDRLEGWLWEENVWMRRAALVFSLPLAKLNHPSQAEAAARARVLGWAARLTADRDWFIQKAIATWLRTLAKHDADAVRGFLAAHGAALKAFARREAERGLA</sequence>
<dbReference type="RefSeq" id="WP_171325750.1">
    <property type="nucleotide sequence ID" value="NZ_JABFBC010000002.1"/>
</dbReference>
<dbReference type="Proteomes" id="UP000572377">
    <property type="component" value="Unassembled WGS sequence"/>
</dbReference>
<proteinExistence type="predicted"/>
<dbReference type="PANTHER" id="PTHR34070">
    <property type="entry name" value="ARMADILLO-TYPE FOLD"/>
    <property type="match status" value="1"/>
</dbReference>
<protein>
    <submittedName>
        <fullName evidence="1">DNA alkylation repair protein</fullName>
    </submittedName>
</protein>
<dbReference type="Gene3D" id="1.25.10.90">
    <property type="match status" value="1"/>
</dbReference>
<accession>A0A849L3W1</accession>
<reference evidence="1 2" key="1">
    <citation type="submission" date="2020-05" db="EMBL/GenBank/DDBJ databases">
        <title>Gimesia benthica sp. nov., a novel planctomycete isolated from a deep-sea water sample of the Northwest Indian Ocean.</title>
        <authorList>
            <person name="Wang J."/>
            <person name="Ruan C."/>
            <person name="Song L."/>
            <person name="Zhu Y."/>
            <person name="Li A."/>
            <person name="Zheng X."/>
            <person name="Wang L."/>
            <person name="Lu Z."/>
            <person name="Huang Y."/>
            <person name="Du W."/>
            <person name="Zhou Y."/>
            <person name="Huang L."/>
            <person name="Dai X."/>
        </authorList>
    </citation>
    <scope>NUCLEOTIDE SEQUENCE [LARGE SCALE GENOMIC DNA]</scope>
    <source>
        <strain evidence="1 2">YYQ-30</strain>
    </source>
</reference>
<gene>
    <name evidence="1" type="ORF">HMH01_11695</name>
</gene>
<comment type="caution">
    <text evidence="1">The sequence shown here is derived from an EMBL/GenBank/DDBJ whole genome shotgun (WGS) entry which is preliminary data.</text>
</comment>